<dbReference type="HAMAP" id="MF_00323">
    <property type="entry name" value="Ferrochelatase"/>
    <property type="match status" value="1"/>
</dbReference>
<reference evidence="18" key="1">
    <citation type="submission" date="2020-08" db="EMBL/GenBank/DDBJ databases">
        <title>Multicomponent nature underlies the extraordinary mechanical properties of spider dragline silk.</title>
        <authorList>
            <person name="Kono N."/>
            <person name="Nakamura H."/>
            <person name="Mori M."/>
            <person name="Yoshida Y."/>
            <person name="Ohtoshi R."/>
            <person name="Malay A.D."/>
            <person name="Moran D.A.P."/>
            <person name="Tomita M."/>
            <person name="Numata K."/>
            <person name="Arakawa K."/>
        </authorList>
    </citation>
    <scope>NUCLEOTIDE SEQUENCE</scope>
</reference>
<dbReference type="CDD" id="cd00419">
    <property type="entry name" value="Ferrochelatase_C"/>
    <property type="match status" value="1"/>
</dbReference>
<comment type="caution">
    <text evidence="18">The sequence shown here is derived from an EMBL/GenBank/DDBJ whole genome shotgun (WGS) entry which is preliminary data.</text>
</comment>
<evidence type="ECO:0000256" key="15">
    <source>
        <dbReference type="ARBA" id="ARBA00034332"/>
    </source>
</evidence>
<keyword evidence="7" id="KW-0408">Iron</keyword>
<evidence type="ECO:0000256" key="7">
    <source>
        <dbReference type="ARBA" id="ARBA00023004"/>
    </source>
</evidence>
<dbReference type="PANTHER" id="PTHR11108:SF1">
    <property type="entry name" value="FERROCHELATASE, MITOCHONDRIAL"/>
    <property type="match status" value="1"/>
</dbReference>
<keyword evidence="8" id="KW-0496">Mitochondrion</keyword>
<evidence type="ECO:0000256" key="16">
    <source>
        <dbReference type="ARBA" id="ARBA00049915"/>
    </source>
</evidence>
<evidence type="ECO:0000256" key="5">
    <source>
        <dbReference type="ARBA" id="ARBA00022792"/>
    </source>
</evidence>
<dbReference type="Proteomes" id="UP000886998">
    <property type="component" value="Unassembled WGS sequence"/>
</dbReference>
<dbReference type="InterPro" id="IPR033644">
    <property type="entry name" value="Ferrochelatase_C"/>
</dbReference>
<evidence type="ECO:0000256" key="17">
    <source>
        <dbReference type="RuleBase" id="RU004185"/>
    </source>
</evidence>
<evidence type="ECO:0000256" key="2">
    <source>
        <dbReference type="ARBA" id="ARBA00004943"/>
    </source>
</evidence>
<evidence type="ECO:0000256" key="14">
    <source>
        <dbReference type="ARBA" id="ARBA00032440"/>
    </source>
</evidence>
<keyword evidence="10" id="KW-0472">Membrane</keyword>
<evidence type="ECO:0000256" key="12">
    <source>
        <dbReference type="ARBA" id="ARBA00023244"/>
    </source>
</evidence>
<accession>A0A8X6WRI5</accession>
<protein>
    <recommendedName>
        <fullName evidence="4">Ferrochelatase, mitochondrial</fullName>
        <ecNumber evidence="15">4.98.1.1</ecNumber>
    </recommendedName>
    <alternativeName>
        <fullName evidence="14">Heme synthase</fullName>
    </alternativeName>
    <alternativeName>
        <fullName evidence="13">Protoheme ferro-lyase</fullName>
    </alternativeName>
</protein>
<evidence type="ECO:0000256" key="10">
    <source>
        <dbReference type="ARBA" id="ARBA00023136"/>
    </source>
</evidence>
<evidence type="ECO:0000256" key="11">
    <source>
        <dbReference type="ARBA" id="ARBA00023239"/>
    </source>
</evidence>
<evidence type="ECO:0000256" key="9">
    <source>
        <dbReference type="ARBA" id="ARBA00023133"/>
    </source>
</evidence>
<keyword evidence="11" id="KW-0456">Lyase</keyword>
<dbReference type="InterPro" id="IPR001015">
    <property type="entry name" value="Ferrochelatase"/>
</dbReference>
<dbReference type="GO" id="GO:0004325">
    <property type="term" value="F:ferrochelatase activity"/>
    <property type="evidence" value="ECO:0007669"/>
    <property type="project" value="UniProtKB-EC"/>
</dbReference>
<evidence type="ECO:0000256" key="3">
    <source>
        <dbReference type="ARBA" id="ARBA00007718"/>
    </source>
</evidence>
<dbReference type="FunFam" id="3.40.50.1400:FF:000003">
    <property type="entry name" value="Ferrochelatase"/>
    <property type="match status" value="1"/>
</dbReference>
<dbReference type="EC" id="4.98.1.1" evidence="15"/>
<proteinExistence type="inferred from homology"/>
<evidence type="ECO:0000256" key="4">
    <source>
        <dbReference type="ARBA" id="ARBA00021249"/>
    </source>
</evidence>
<keyword evidence="5" id="KW-0999">Mitochondrion inner membrane</keyword>
<evidence type="ECO:0000313" key="18">
    <source>
        <dbReference type="EMBL" id="GFY39460.1"/>
    </source>
</evidence>
<dbReference type="Pfam" id="PF00762">
    <property type="entry name" value="Ferrochelatase"/>
    <property type="match status" value="1"/>
</dbReference>
<sequence length="457" mass="52259">MNCFSTKMAGKFLIRSSGSIKGYFVNEAHRSGNKIAGVYFLNEHNKYCCRNYSSLSGKVKTGILMMNMGGPSSLSEVNDFLTRLFTDKDIMTLPMQNQLGPFIAKRRTPSIIKKYDEIGGGSPILKWTDRQGQLMTSLLDKISPETAPHKHYVGFRYAKPLTEDSIAQMERDGVEHAVAFSQYPQYSCSTSGSSFNALYRYYLNKEIPMKWSFIDRWPTHPKLIECFADLITKELNNVPKEDKDDVIMLFTAHALPMQQVNRGDPYPAEVAATVLGVMQKLNFSHPYRLVWQSKVGPVEWLSPQTDDAIKGYVSKGKKNILLVPISFVNEHIETLHELDIEYGKELAEKIGVKNFRRVAAPNDHPAFIELIRWNQIESMKMCNPQLLLRCPLCPKATCHHQAWVVNLGTVPKQMQLALKSPELLMWILEDHFSVNQNIKKCYLSWIEFGPKIYYKMQ</sequence>
<dbReference type="EMBL" id="BMAV01001395">
    <property type="protein sequence ID" value="GFY39460.1"/>
    <property type="molecule type" value="Genomic_DNA"/>
</dbReference>
<dbReference type="PANTHER" id="PTHR11108">
    <property type="entry name" value="FERROCHELATASE"/>
    <property type="match status" value="1"/>
</dbReference>
<keyword evidence="6" id="KW-0809">Transit peptide</keyword>
<dbReference type="Gene3D" id="3.40.50.1400">
    <property type="match status" value="2"/>
</dbReference>
<comment type="similarity">
    <text evidence="3 17">Belongs to the ferrochelatase family.</text>
</comment>
<dbReference type="GO" id="GO:0006783">
    <property type="term" value="P:heme biosynthetic process"/>
    <property type="evidence" value="ECO:0007669"/>
    <property type="project" value="UniProtKB-KW"/>
</dbReference>
<keyword evidence="19" id="KW-1185">Reference proteome</keyword>
<dbReference type="SUPFAM" id="SSF53800">
    <property type="entry name" value="Chelatase"/>
    <property type="match status" value="1"/>
</dbReference>
<evidence type="ECO:0000256" key="6">
    <source>
        <dbReference type="ARBA" id="ARBA00022946"/>
    </source>
</evidence>
<keyword evidence="12" id="KW-0627">Porphyrin biosynthesis</keyword>
<dbReference type="GO" id="GO:0005743">
    <property type="term" value="C:mitochondrial inner membrane"/>
    <property type="evidence" value="ECO:0007669"/>
    <property type="project" value="UniProtKB-SubCell"/>
</dbReference>
<comment type="subcellular location">
    <subcellularLocation>
        <location evidence="1">Mitochondrion inner membrane</location>
        <topology evidence="1">Peripheral membrane protein</topology>
        <orientation evidence="1">Matrix side</orientation>
    </subcellularLocation>
</comment>
<dbReference type="InterPro" id="IPR033659">
    <property type="entry name" value="Ferrochelatase_N"/>
</dbReference>
<dbReference type="NCBIfam" id="TIGR00109">
    <property type="entry name" value="hemH"/>
    <property type="match status" value="1"/>
</dbReference>
<evidence type="ECO:0000313" key="19">
    <source>
        <dbReference type="Proteomes" id="UP000886998"/>
    </source>
</evidence>
<organism evidence="18 19">
    <name type="scientific">Trichonephila inaurata madagascariensis</name>
    <dbReference type="NCBI Taxonomy" id="2747483"/>
    <lineage>
        <taxon>Eukaryota</taxon>
        <taxon>Metazoa</taxon>
        <taxon>Ecdysozoa</taxon>
        <taxon>Arthropoda</taxon>
        <taxon>Chelicerata</taxon>
        <taxon>Arachnida</taxon>
        <taxon>Araneae</taxon>
        <taxon>Araneomorphae</taxon>
        <taxon>Entelegynae</taxon>
        <taxon>Araneoidea</taxon>
        <taxon>Nephilidae</taxon>
        <taxon>Trichonephila</taxon>
        <taxon>Trichonephila inaurata</taxon>
    </lineage>
</organism>
<dbReference type="AlphaFoldDB" id="A0A8X6WRI5"/>
<comment type="catalytic activity">
    <reaction evidence="16">
        <text>heme b + 2 H(+) = protoporphyrin IX + Fe(2+)</text>
        <dbReference type="Rhea" id="RHEA:22584"/>
        <dbReference type="ChEBI" id="CHEBI:15378"/>
        <dbReference type="ChEBI" id="CHEBI:29033"/>
        <dbReference type="ChEBI" id="CHEBI:57306"/>
        <dbReference type="ChEBI" id="CHEBI:60344"/>
        <dbReference type="EC" id="4.98.1.1"/>
    </reaction>
    <physiologicalReaction direction="right-to-left" evidence="16">
        <dbReference type="Rhea" id="RHEA:22586"/>
    </physiologicalReaction>
</comment>
<evidence type="ECO:0000256" key="13">
    <source>
        <dbReference type="ARBA" id="ARBA00029619"/>
    </source>
</evidence>
<evidence type="ECO:0000256" key="1">
    <source>
        <dbReference type="ARBA" id="ARBA00004443"/>
    </source>
</evidence>
<name>A0A8X6WRI5_9ARAC</name>
<dbReference type="OrthoDB" id="1323at2759"/>
<gene>
    <name evidence="18" type="primary">fech</name>
    <name evidence="18" type="ORF">TNIN_169711</name>
</gene>
<evidence type="ECO:0000256" key="8">
    <source>
        <dbReference type="ARBA" id="ARBA00023128"/>
    </source>
</evidence>
<comment type="pathway">
    <text evidence="2">Porphyrin-containing compound metabolism; protoheme biosynthesis; protoheme from protoporphyrin-IX: step 1/1.</text>
</comment>
<keyword evidence="9" id="KW-0350">Heme biosynthesis</keyword>
<dbReference type="CDD" id="cd03411">
    <property type="entry name" value="Ferrochelatase_N"/>
    <property type="match status" value="1"/>
</dbReference>